<dbReference type="Gene3D" id="3.80.10.10">
    <property type="entry name" value="Ribonuclease Inhibitor"/>
    <property type="match status" value="1"/>
</dbReference>
<dbReference type="InterPro" id="IPR032675">
    <property type="entry name" value="LRR_dom_sf"/>
</dbReference>
<evidence type="ECO:0000313" key="4">
    <source>
        <dbReference type="Proteomes" id="UP001107558"/>
    </source>
</evidence>
<keyword evidence="4" id="KW-1185">Reference proteome</keyword>
<dbReference type="Proteomes" id="UP001107558">
    <property type="component" value="Chromosome 4"/>
</dbReference>
<accession>A0A9J6BE82</accession>
<reference evidence="3" key="1">
    <citation type="submission" date="2021-03" db="EMBL/GenBank/DDBJ databases">
        <title>Chromosome level genome of the anhydrobiotic midge Polypedilum vanderplanki.</title>
        <authorList>
            <person name="Yoshida Y."/>
            <person name="Kikawada T."/>
            <person name="Gusev O."/>
        </authorList>
    </citation>
    <scope>NUCLEOTIDE SEQUENCE</scope>
    <source>
        <strain evidence="3">NIAS01</strain>
        <tissue evidence="3">Whole body or cell culture</tissue>
    </source>
</reference>
<keyword evidence="2" id="KW-0732">Signal</keyword>
<dbReference type="EMBL" id="JADBJN010000004">
    <property type="protein sequence ID" value="KAG5667927.1"/>
    <property type="molecule type" value="Genomic_DNA"/>
</dbReference>
<feature type="coiled-coil region" evidence="1">
    <location>
        <begin position="239"/>
        <end position="291"/>
    </location>
</feature>
<dbReference type="OrthoDB" id="10452660at2759"/>
<evidence type="ECO:0000256" key="1">
    <source>
        <dbReference type="SAM" id="Coils"/>
    </source>
</evidence>
<protein>
    <submittedName>
        <fullName evidence="3">Uncharacterized protein</fullName>
    </submittedName>
</protein>
<name>A0A9J6BE82_POLVA</name>
<evidence type="ECO:0000256" key="2">
    <source>
        <dbReference type="SAM" id="SignalP"/>
    </source>
</evidence>
<organism evidence="3 4">
    <name type="scientific">Polypedilum vanderplanki</name>
    <name type="common">Sleeping chironomid midge</name>
    <dbReference type="NCBI Taxonomy" id="319348"/>
    <lineage>
        <taxon>Eukaryota</taxon>
        <taxon>Metazoa</taxon>
        <taxon>Ecdysozoa</taxon>
        <taxon>Arthropoda</taxon>
        <taxon>Hexapoda</taxon>
        <taxon>Insecta</taxon>
        <taxon>Pterygota</taxon>
        <taxon>Neoptera</taxon>
        <taxon>Endopterygota</taxon>
        <taxon>Diptera</taxon>
        <taxon>Nematocera</taxon>
        <taxon>Chironomoidea</taxon>
        <taxon>Chironomidae</taxon>
        <taxon>Chironominae</taxon>
        <taxon>Polypedilum</taxon>
        <taxon>Polypedilum</taxon>
    </lineage>
</organism>
<evidence type="ECO:0000313" key="3">
    <source>
        <dbReference type="EMBL" id="KAG5667927.1"/>
    </source>
</evidence>
<dbReference type="SUPFAM" id="SSF52058">
    <property type="entry name" value="L domain-like"/>
    <property type="match status" value="1"/>
</dbReference>
<feature type="chain" id="PRO_5039950760" evidence="2">
    <location>
        <begin position="24"/>
        <end position="319"/>
    </location>
</feature>
<keyword evidence="1" id="KW-0175">Coiled coil</keyword>
<feature type="signal peptide" evidence="2">
    <location>
        <begin position="1"/>
        <end position="23"/>
    </location>
</feature>
<dbReference type="Gene3D" id="6.10.250.3150">
    <property type="match status" value="1"/>
</dbReference>
<gene>
    <name evidence="3" type="ORF">PVAND_015892</name>
</gene>
<sequence length="319" mass="35905">MRFEKIFITFSLILICNFNFSSSQKTEEVGLDCTLSNIVWLYFNRQYTCTVRSNLKVVKEDTTIVAVDGVCGTGAVISNVTFFNVLLRTVRYVPKGLDVLLPNLIGMKFENTQLKHVSKESLKNYPNLLSFASVFNDIQYLEKDLFMYNPNLQFVSFRSNKISYIDPLVFDVIAPTLVNLWLDGTVINCGLTGVTNNANVLRTITKLKTSECANEENAPALYLFWLQQQQSTGDCDAQIAEKVATIERLNADISSLQEEYDLLSGDVDKLTKEVEAKDAECQENINAIQEENKKIIECLTNPGSPDCPSLDAIRRKIST</sequence>
<proteinExistence type="predicted"/>
<comment type="caution">
    <text evidence="3">The sequence shown here is derived from an EMBL/GenBank/DDBJ whole genome shotgun (WGS) entry which is preliminary data.</text>
</comment>
<dbReference type="AlphaFoldDB" id="A0A9J6BE82"/>